<sequence>MWQQSCSTLEEQKAELAQNLETSNEAETNIRAQLQESQQALEESQQNVTKGEEALAQSVEAEKNLKAQFEETQQALEENKEKVLKEKPARHGSFPGNRKEPSSRFGRNKASIRRKQEQASLAEAALSDSRAECGKLAYKASDLEKRLTESEEESKAEIETLQEKCTSLEGESRRFSSNWKPPTTLKTQLNCTHKRAGKPRPQSS</sequence>
<feature type="region of interest" description="Disordered" evidence="1">
    <location>
        <begin position="76"/>
        <end position="127"/>
    </location>
</feature>
<feature type="region of interest" description="Disordered" evidence="1">
    <location>
        <begin position="36"/>
        <end position="56"/>
    </location>
</feature>
<gene>
    <name evidence="2" type="ORF">SEMRO_874_G214290.1</name>
</gene>
<reference evidence="2" key="1">
    <citation type="submission" date="2020-06" db="EMBL/GenBank/DDBJ databases">
        <authorList>
            <consortium name="Plant Systems Biology data submission"/>
        </authorList>
    </citation>
    <scope>NUCLEOTIDE SEQUENCE</scope>
    <source>
        <strain evidence="2">D6</strain>
    </source>
</reference>
<feature type="compositionally biased region" description="Low complexity" evidence="1">
    <location>
        <begin position="36"/>
        <end position="46"/>
    </location>
</feature>
<feature type="compositionally biased region" description="Basic and acidic residues" evidence="1">
    <location>
        <begin position="77"/>
        <end position="89"/>
    </location>
</feature>
<dbReference type="EMBL" id="CAICTM010000873">
    <property type="protein sequence ID" value="CAB9517705.1"/>
    <property type="molecule type" value="Genomic_DNA"/>
</dbReference>
<evidence type="ECO:0000256" key="1">
    <source>
        <dbReference type="SAM" id="MobiDB-lite"/>
    </source>
</evidence>
<proteinExistence type="predicted"/>
<accession>A0A9N8HM79</accession>
<feature type="compositionally biased region" description="Polar residues" evidence="1">
    <location>
        <begin position="175"/>
        <end position="191"/>
    </location>
</feature>
<organism evidence="2 3">
    <name type="scientific">Seminavis robusta</name>
    <dbReference type="NCBI Taxonomy" id="568900"/>
    <lineage>
        <taxon>Eukaryota</taxon>
        <taxon>Sar</taxon>
        <taxon>Stramenopiles</taxon>
        <taxon>Ochrophyta</taxon>
        <taxon>Bacillariophyta</taxon>
        <taxon>Bacillariophyceae</taxon>
        <taxon>Bacillariophycidae</taxon>
        <taxon>Naviculales</taxon>
        <taxon>Naviculaceae</taxon>
        <taxon>Seminavis</taxon>
    </lineage>
</organism>
<dbReference type="Proteomes" id="UP001153069">
    <property type="component" value="Unassembled WGS sequence"/>
</dbReference>
<protein>
    <submittedName>
        <fullName evidence="2">Uncharacterized protein</fullName>
    </submittedName>
</protein>
<keyword evidence="3" id="KW-1185">Reference proteome</keyword>
<evidence type="ECO:0000313" key="3">
    <source>
        <dbReference type="Proteomes" id="UP001153069"/>
    </source>
</evidence>
<comment type="caution">
    <text evidence="2">The sequence shown here is derived from an EMBL/GenBank/DDBJ whole genome shotgun (WGS) entry which is preliminary data.</text>
</comment>
<evidence type="ECO:0000313" key="2">
    <source>
        <dbReference type="EMBL" id="CAB9517705.1"/>
    </source>
</evidence>
<name>A0A9N8HM79_9STRA</name>
<feature type="region of interest" description="Disordered" evidence="1">
    <location>
        <begin position="167"/>
        <end position="204"/>
    </location>
</feature>
<dbReference type="AlphaFoldDB" id="A0A9N8HM79"/>